<dbReference type="Pfam" id="PF19457">
    <property type="entry name" value="DUF5994"/>
    <property type="match status" value="1"/>
</dbReference>
<dbReference type="InterPro" id="IPR046036">
    <property type="entry name" value="DUF5994"/>
</dbReference>
<evidence type="ECO:0000313" key="1">
    <source>
        <dbReference type="EMBL" id="AVH57523.1"/>
    </source>
</evidence>
<evidence type="ECO:0000313" key="2">
    <source>
        <dbReference type="Proteomes" id="UP000238413"/>
    </source>
</evidence>
<evidence type="ECO:0008006" key="3">
    <source>
        <dbReference type="Google" id="ProtNLM"/>
    </source>
</evidence>
<organism evidence="1 2">
    <name type="scientific">Streptomyces dengpaensis</name>
    <dbReference type="NCBI Taxonomy" id="2049881"/>
    <lineage>
        <taxon>Bacteria</taxon>
        <taxon>Bacillati</taxon>
        <taxon>Actinomycetota</taxon>
        <taxon>Actinomycetes</taxon>
        <taxon>Kitasatosporales</taxon>
        <taxon>Streptomycetaceae</taxon>
        <taxon>Streptomyces</taxon>
    </lineage>
</organism>
<reference evidence="1 2" key="1">
    <citation type="submission" date="2018-02" db="EMBL/GenBank/DDBJ databases">
        <title>Complete genome sequence of Streptomyces dengpaensis, the producer of angucyclines.</title>
        <authorList>
            <person name="Yumei L."/>
        </authorList>
    </citation>
    <scope>NUCLEOTIDE SEQUENCE [LARGE SCALE GENOMIC DNA]</scope>
    <source>
        <strain evidence="1 2">XZHG99</strain>
    </source>
</reference>
<protein>
    <recommendedName>
        <fullName evidence="3">DUF2867 domain-containing protein</fullName>
    </recommendedName>
</protein>
<sequence length="131" mass="14470">MAAVLQHLPSPPVARLRLAPHRALPRRIDGAWWPRSRNLLVELPLLIGALPPVWGQITGVTVNAAMWSPSPGRILVAHHVVRLRRESGTRDRHTISLFSLGHSRWHLLVVPPELAAADAEHLMAATATITR</sequence>
<accession>A0ABN5I3F8</accession>
<proteinExistence type="predicted"/>
<gene>
    <name evidence="1" type="ORF">C4B68_19040</name>
</gene>
<dbReference type="RefSeq" id="WP_099505891.1">
    <property type="nucleotide sequence ID" value="NZ_CP026652.1"/>
</dbReference>
<name>A0ABN5I3F8_9ACTN</name>
<keyword evidence="2" id="KW-1185">Reference proteome</keyword>
<dbReference type="Proteomes" id="UP000238413">
    <property type="component" value="Chromosome"/>
</dbReference>
<dbReference type="EMBL" id="CP026652">
    <property type="protein sequence ID" value="AVH57523.1"/>
    <property type="molecule type" value="Genomic_DNA"/>
</dbReference>